<organism evidence="2 3">
    <name type="scientific">Euphydryas editha</name>
    <name type="common">Edith's checkerspot</name>
    <dbReference type="NCBI Taxonomy" id="104508"/>
    <lineage>
        <taxon>Eukaryota</taxon>
        <taxon>Metazoa</taxon>
        <taxon>Ecdysozoa</taxon>
        <taxon>Arthropoda</taxon>
        <taxon>Hexapoda</taxon>
        <taxon>Insecta</taxon>
        <taxon>Pterygota</taxon>
        <taxon>Neoptera</taxon>
        <taxon>Endopterygota</taxon>
        <taxon>Lepidoptera</taxon>
        <taxon>Glossata</taxon>
        <taxon>Ditrysia</taxon>
        <taxon>Papilionoidea</taxon>
        <taxon>Nymphalidae</taxon>
        <taxon>Nymphalinae</taxon>
        <taxon>Euphydryas</taxon>
    </lineage>
</organism>
<dbReference type="AlphaFoldDB" id="A0AAU9UMR9"/>
<dbReference type="Proteomes" id="UP001153954">
    <property type="component" value="Unassembled WGS sequence"/>
</dbReference>
<reference evidence="2" key="1">
    <citation type="submission" date="2022-03" db="EMBL/GenBank/DDBJ databases">
        <authorList>
            <person name="Tunstrom K."/>
        </authorList>
    </citation>
    <scope>NUCLEOTIDE SEQUENCE</scope>
</reference>
<proteinExistence type="predicted"/>
<evidence type="ECO:0000313" key="2">
    <source>
        <dbReference type="EMBL" id="CAH2100846.1"/>
    </source>
</evidence>
<name>A0AAU9UMR9_EUPED</name>
<accession>A0AAU9UMR9</accession>
<evidence type="ECO:0000313" key="3">
    <source>
        <dbReference type="Proteomes" id="UP001153954"/>
    </source>
</evidence>
<dbReference type="EMBL" id="CAKOGL010000023">
    <property type="protein sequence ID" value="CAH2100846.1"/>
    <property type="molecule type" value="Genomic_DNA"/>
</dbReference>
<protein>
    <submittedName>
        <fullName evidence="2">Uncharacterized protein</fullName>
    </submittedName>
</protein>
<feature type="region of interest" description="Disordered" evidence="1">
    <location>
        <begin position="24"/>
        <end position="125"/>
    </location>
</feature>
<evidence type="ECO:0000256" key="1">
    <source>
        <dbReference type="SAM" id="MobiDB-lite"/>
    </source>
</evidence>
<keyword evidence="3" id="KW-1185">Reference proteome</keyword>
<feature type="compositionally biased region" description="Basic and acidic residues" evidence="1">
    <location>
        <begin position="24"/>
        <end position="42"/>
    </location>
</feature>
<feature type="compositionally biased region" description="Acidic residues" evidence="1">
    <location>
        <begin position="52"/>
        <end position="67"/>
    </location>
</feature>
<sequence>MANRRCTGFDNQISLYLAALDGNKSEDGAEEDEKAKVDHPLEDESLGANVDPSEEDPPIIEDPEIEQEPAVRNGQTRRQMMRRLLREKQASVSKPIPHSDKYPVPLAPDTTDEGYEILSNDGENN</sequence>
<comment type="caution">
    <text evidence="2">The sequence shown here is derived from an EMBL/GenBank/DDBJ whole genome shotgun (WGS) entry which is preliminary data.</text>
</comment>
<gene>
    <name evidence="2" type="ORF">EEDITHA_LOCUS15660</name>
</gene>